<feature type="transmembrane region" description="Helical" evidence="7">
    <location>
        <begin position="255"/>
        <end position="276"/>
    </location>
</feature>
<evidence type="ECO:0000256" key="2">
    <source>
        <dbReference type="ARBA" id="ARBA00022692"/>
    </source>
</evidence>
<evidence type="ECO:0000256" key="3">
    <source>
        <dbReference type="ARBA" id="ARBA00022989"/>
    </source>
</evidence>
<keyword evidence="2 7" id="KW-0812">Transmembrane</keyword>
<feature type="transmembrane region" description="Helical" evidence="7">
    <location>
        <begin position="158"/>
        <end position="183"/>
    </location>
</feature>
<feature type="region of interest" description="Disordered" evidence="6">
    <location>
        <begin position="495"/>
        <end position="525"/>
    </location>
</feature>
<evidence type="ECO:0000259" key="8">
    <source>
        <dbReference type="Pfam" id="PF20684"/>
    </source>
</evidence>
<evidence type="ECO:0000256" key="4">
    <source>
        <dbReference type="ARBA" id="ARBA00023136"/>
    </source>
</evidence>
<feature type="transmembrane region" description="Helical" evidence="7">
    <location>
        <begin position="386"/>
        <end position="406"/>
    </location>
</feature>
<gene>
    <name evidence="9" type="ORF">CT0861_03894</name>
</gene>
<comment type="similarity">
    <text evidence="5">Belongs to the SAT4 family.</text>
</comment>
<feature type="transmembrane region" description="Helical" evidence="7">
    <location>
        <begin position="124"/>
        <end position="146"/>
    </location>
</feature>
<evidence type="ECO:0000256" key="5">
    <source>
        <dbReference type="ARBA" id="ARBA00038359"/>
    </source>
</evidence>
<organism evidence="9 10">
    <name type="scientific">Colletotrichum tofieldiae</name>
    <dbReference type="NCBI Taxonomy" id="708197"/>
    <lineage>
        <taxon>Eukaryota</taxon>
        <taxon>Fungi</taxon>
        <taxon>Dikarya</taxon>
        <taxon>Ascomycota</taxon>
        <taxon>Pezizomycotina</taxon>
        <taxon>Sordariomycetes</taxon>
        <taxon>Hypocreomycetidae</taxon>
        <taxon>Glomerellales</taxon>
        <taxon>Glomerellaceae</taxon>
        <taxon>Colletotrichum</taxon>
        <taxon>Colletotrichum spaethianum species complex</taxon>
    </lineage>
</organism>
<dbReference type="PANTHER" id="PTHR33048:SF47">
    <property type="entry name" value="INTEGRAL MEMBRANE PROTEIN-RELATED"/>
    <property type="match status" value="1"/>
</dbReference>
<feature type="compositionally biased region" description="Basic and acidic residues" evidence="6">
    <location>
        <begin position="496"/>
        <end position="508"/>
    </location>
</feature>
<evidence type="ECO:0000313" key="9">
    <source>
        <dbReference type="EMBL" id="KZL69177.1"/>
    </source>
</evidence>
<dbReference type="GO" id="GO:0016020">
    <property type="term" value="C:membrane"/>
    <property type="evidence" value="ECO:0007669"/>
    <property type="project" value="UniProtKB-SubCell"/>
</dbReference>
<dbReference type="Pfam" id="PF20684">
    <property type="entry name" value="Fung_rhodopsin"/>
    <property type="match status" value="1"/>
</dbReference>
<comment type="subcellular location">
    <subcellularLocation>
        <location evidence="1">Membrane</location>
        <topology evidence="1">Multi-pass membrane protein</topology>
    </subcellularLocation>
</comment>
<feature type="non-terminal residue" evidence="9">
    <location>
        <position position="1"/>
    </location>
</feature>
<evidence type="ECO:0000256" key="1">
    <source>
        <dbReference type="ARBA" id="ARBA00004141"/>
    </source>
</evidence>
<reference evidence="9 10" key="1">
    <citation type="submission" date="2015-06" db="EMBL/GenBank/DDBJ databases">
        <title>Survival trade-offs in plant roots during colonization by closely related pathogenic and mutualistic fungi.</title>
        <authorList>
            <person name="Hacquard S."/>
            <person name="Kracher B."/>
            <person name="Hiruma K."/>
            <person name="Weinman A."/>
            <person name="Muench P."/>
            <person name="Garrido Oter R."/>
            <person name="Ver Loren van Themaat E."/>
            <person name="Dallerey J.-F."/>
            <person name="Damm U."/>
            <person name="Henrissat B."/>
            <person name="Lespinet O."/>
            <person name="Thon M."/>
            <person name="Kemen E."/>
            <person name="McHardy A.C."/>
            <person name="Schulze-Lefert P."/>
            <person name="O'Connell R.J."/>
        </authorList>
    </citation>
    <scope>NUCLEOTIDE SEQUENCE [LARGE SCALE GENOMIC DNA]</scope>
    <source>
        <strain evidence="9 10">0861</strain>
    </source>
</reference>
<dbReference type="Proteomes" id="UP000076552">
    <property type="component" value="Unassembled WGS sequence"/>
</dbReference>
<comment type="caution">
    <text evidence="9">The sequence shown here is derived from an EMBL/GenBank/DDBJ whole genome shotgun (WGS) entry which is preliminary data.</text>
</comment>
<keyword evidence="3 7" id="KW-1133">Transmembrane helix</keyword>
<dbReference type="InterPro" id="IPR049326">
    <property type="entry name" value="Rhodopsin_dom_fungi"/>
</dbReference>
<protein>
    <submittedName>
        <fullName evidence="9">Integral membrane protein</fullName>
    </submittedName>
</protein>
<evidence type="ECO:0000313" key="10">
    <source>
        <dbReference type="Proteomes" id="UP000076552"/>
    </source>
</evidence>
<sequence>LELLKRPPVGFISDQTALFVRLESIYHAPGSPSICSLVQALALTTLFRTWSRQLLLGRRHRDVRSENTPLQPARGLAARKCPELCERQRLRSRKFWVPMVNIVDLLGKADNLSDAEPALNKQPAVLGMVISFLILAWICGVYRLYVRYFVIRCPGWDDYFVVLSLLTSLLLSAATCTGMHPVLRSSTTGADLFDEATEYGLGKHFILLGIDGMQDFIKAFYVCNGAYPMATALIKLALLFQYLRMFERGTKSRYITIFFITFTAVWGFAYSFLAWVPCVPVSAFWDFFSLTEARWAFGSRDPIVFARSFESHVGINVALDLIVFAIPIPLFLKAGLRTKSRMSLFGLFAMGVLVNVLGIFRLIGITNSRAGTHPTLDPSWYGCTPIVLAAVEINLATICASLPVFWPTLQKNIGQIFITKEVEITSEIRRFSTLQNEEATAELRDFSPRKPSKALGNDSNARWYTETLSLARSTKTEVESMRLVSKPSEKSLFSEGLKKISNDQESQDRLVSSPSRSHLRRQISP</sequence>
<accession>A0A161YAU0</accession>
<name>A0A161YAU0_9PEZI</name>
<proteinExistence type="inferred from homology"/>
<evidence type="ECO:0000256" key="6">
    <source>
        <dbReference type="SAM" id="MobiDB-lite"/>
    </source>
</evidence>
<keyword evidence="10" id="KW-1185">Reference proteome</keyword>
<feature type="transmembrane region" description="Helical" evidence="7">
    <location>
        <begin position="344"/>
        <end position="366"/>
    </location>
</feature>
<feature type="domain" description="Rhodopsin" evidence="8">
    <location>
        <begin position="143"/>
        <end position="411"/>
    </location>
</feature>
<dbReference type="AlphaFoldDB" id="A0A161YAU0"/>
<dbReference type="EMBL" id="LFIV01000112">
    <property type="protein sequence ID" value="KZL69177.1"/>
    <property type="molecule type" value="Genomic_DNA"/>
</dbReference>
<dbReference type="InterPro" id="IPR052337">
    <property type="entry name" value="SAT4-like"/>
</dbReference>
<feature type="transmembrane region" description="Helical" evidence="7">
    <location>
        <begin position="219"/>
        <end position="243"/>
    </location>
</feature>
<keyword evidence="4 7" id="KW-0472">Membrane</keyword>
<feature type="transmembrane region" description="Helical" evidence="7">
    <location>
        <begin position="313"/>
        <end position="332"/>
    </location>
</feature>
<dbReference type="PANTHER" id="PTHR33048">
    <property type="entry name" value="PTH11-LIKE INTEGRAL MEMBRANE PROTEIN (AFU_ORTHOLOGUE AFUA_5G11245)"/>
    <property type="match status" value="1"/>
</dbReference>
<evidence type="ECO:0000256" key="7">
    <source>
        <dbReference type="SAM" id="Phobius"/>
    </source>
</evidence>